<protein>
    <submittedName>
        <fullName evidence="2">Uncharacterized protein</fullName>
    </submittedName>
</protein>
<proteinExistence type="predicted"/>
<feature type="region of interest" description="Disordered" evidence="1">
    <location>
        <begin position="48"/>
        <end position="79"/>
    </location>
</feature>
<reference evidence="2 3" key="1">
    <citation type="submission" date="2016-03" db="EMBL/GenBank/DDBJ databases">
        <authorList>
            <person name="Ploux O."/>
        </authorList>
    </citation>
    <scope>NUCLEOTIDE SEQUENCE [LARGE SCALE GENOMIC DNA]</scope>
    <source>
        <strain evidence="2 3">UAMH 11012</strain>
    </source>
</reference>
<gene>
    <name evidence="2" type="ORF">PAC_17741</name>
</gene>
<evidence type="ECO:0000313" key="3">
    <source>
        <dbReference type="Proteomes" id="UP000184330"/>
    </source>
</evidence>
<sequence length="179" mass="19838">MSTSNTNLAETVNQDYQKALKASIAFQEKQRKLIDALAGRLEELGSGDVLDTTGGGLRPSPSSSTAGVGPNSGPIPWNGTPNDIPTFSIGGKLHKAHILTDDIVKLFNTRLDMRLKICKYNQELERERNEGDKTLVEIQGFMDIEARGETVDSAELERLKSMHAYSLRRFQILADEFEE</sequence>
<dbReference type="Proteomes" id="UP000184330">
    <property type="component" value="Unassembled WGS sequence"/>
</dbReference>
<organism evidence="2 3">
    <name type="scientific">Phialocephala subalpina</name>
    <dbReference type="NCBI Taxonomy" id="576137"/>
    <lineage>
        <taxon>Eukaryota</taxon>
        <taxon>Fungi</taxon>
        <taxon>Dikarya</taxon>
        <taxon>Ascomycota</taxon>
        <taxon>Pezizomycotina</taxon>
        <taxon>Leotiomycetes</taxon>
        <taxon>Helotiales</taxon>
        <taxon>Mollisiaceae</taxon>
        <taxon>Phialocephala</taxon>
        <taxon>Phialocephala fortinii species complex</taxon>
    </lineage>
</organism>
<dbReference type="AlphaFoldDB" id="A0A1L7XS11"/>
<dbReference type="OrthoDB" id="10584017at2759"/>
<evidence type="ECO:0000256" key="1">
    <source>
        <dbReference type="SAM" id="MobiDB-lite"/>
    </source>
</evidence>
<name>A0A1L7XS11_9HELO</name>
<evidence type="ECO:0000313" key="2">
    <source>
        <dbReference type="EMBL" id="CZR67842.1"/>
    </source>
</evidence>
<keyword evidence="3" id="KW-1185">Reference proteome</keyword>
<accession>A0A1L7XS11</accession>
<dbReference type="EMBL" id="FJOG01000048">
    <property type="protein sequence ID" value="CZR67842.1"/>
    <property type="molecule type" value="Genomic_DNA"/>
</dbReference>